<feature type="domain" description="UspA" evidence="2">
    <location>
        <begin position="145"/>
        <end position="269"/>
    </location>
</feature>
<protein>
    <submittedName>
        <fullName evidence="3">Universal stress protein</fullName>
    </submittedName>
</protein>
<dbReference type="EMBL" id="WUYX01000004">
    <property type="protein sequence ID" value="MXV60692.1"/>
    <property type="molecule type" value="Genomic_DNA"/>
</dbReference>
<dbReference type="Proteomes" id="UP000434101">
    <property type="component" value="Unassembled WGS sequence"/>
</dbReference>
<dbReference type="SUPFAM" id="SSF52402">
    <property type="entry name" value="Adenine nucleotide alpha hydrolases-like"/>
    <property type="match status" value="2"/>
</dbReference>
<name>A0A6B0VIQ9_9EURY</name>
<dbReference type="AlphaFoldDB" id="A0A6B0VIQ9"/>
<dbReference type="PANTHER" id="PTHR46268:SF6">
    <property type="entry name" value="UNIVERSAL STRESS PROTEIN UP12"/>
    <property type="match status" value="1"/>
</dbReference>
<evidence type="ECO:0000256" key="1">
    <source>
        <dbReference type="ARBA" id="ARBA00008791"/>
    </source>
</evidence>
<dbReference type="InterPro" id="IPR006016">
    <property type="entry name" value="UspA"/>
</dbReference>
<organism evidence="3 4">
    <name type="scientific">Natronorubrum halalkaliphilum</name>
    <dbReference type="NCBI Taxonomy" id="2691917"/>
    <lineage>
        <taxon>Archaea</taxon>
        <taxon>Methanobacteriati</taxon>
        <taxon>Methanobacteriota</taxon>
        <taxon>Stenosarchaea group</taxon>
        <taxon>Halobacteria</taxon>
        <taxon>Halobacteriales</taxon>
        <taxon>Natrialbaceae</taxon>
        <taxon>Natronorubrum</taxon>
    </lineage>
</organism>
<accession>A0A6B0VIQ9</accession>
<comment type="caution">
    <text evidence="3">The sequence shown here is derived from an EMBL/GenBank/DDBJ whole genome shotgun (WGS) entry which is preliminary data.</text>
</comment>
<feature type="domain" description="UspA" evidence="2">
    <location>
        <begin position="1"/>
        <end position="134"/>
    </location>
</feature>
<evidence type="ECO:0000259" key="2">
    <source>
        <dbReference type="Pfam" id="PF00582"/>
    </source>
</evidence>
<sequence length="291" mass="31064">MLVAVANPDHAMQLVRTAGDLARASDGVVQIVSVVVKSHESPFSVYSDETIIERYAGNSREILDGALAVAPDDVTVEDSLVVSRSVTDGILTAVEQTNARALVIGWEQRKRRSNAVLGTTIDQLIERAPCDLYVERIGHEANGVDSVLVPVAGGPHVRPAIGVAKAIAVRNDATVQLCSIVGDETDSTGARTSIERAQSILEDAPGPPVRSETVIRSGNDVTEELVEIAAEHDVVVFGATRQGAIHRRLVGSIPRTVTRRTDQTVILARDGEAVGGPILRQIRQLWPTSRG</sequence>
<dbReference type="CDD" id="cd00293">
    <property type="entry name" value="USP-like"/>
    <property type="match status" value="2"/>
</dbReference>
<dbReference type="Gene3D" id="3.40.50.620">
    <property type="entry name" value="HUPs"/>
    <property type="match status" value="2"/>
</dbReference>
<gene>
    <name evidence="3" type="ORF">GS429_01125</name>
</gene>
<evidence type="ECO:0000313" key="4">
    <source>
        <dbReference type="Proteomes" id="UP000434101"/>
    </source>
</evidence>
<dbReference type="Pfam" id="PF00582">
    <property type="entry name" value="Usp"/>
    <property type="match status" value="2"/>
</dbReference>
<dbReference type="PANTHER" id="PTHR46268">
    <property type="entry name" value="STRESS RESPONSE PROTEIN NHAX"/>
    <property type="match status" value="1"/>
</dbReference>
<dbReference type="InterPro" id="IPR014729">
    <property type="entry name" value="Rossmann-like_a/b/a_fold"/>
</dbReference>
<evidence type="ECO:0000313" key="3">
    <source>
        <dbReference type="EMBL" id="MXV60692.1"/>
    </source>
</evidence>
<reference evidence="3 4" key="1">
    <citation type="submission" date="2020-01" db="EMBL/GenBank/DDBJ databases">
        <title>Natronorubrum sp. JWXQ-INN 674 isolated from Inner Mongolia Autonomous Region of China.</title>
        <authorList>
            <person name="Xue Q."/>
        </authorList>
    </citation>
    <scope>NUCLEOTIDE SEQUENCE [LARGE SCALE GENOMIC DNA]</scope>
    <source>
        <strain evidence="3 4">JWXQ-INN-674</strain>
    </source>
</reference>
<keyword evidence="4" id="KW-1185">Reference proteome</keyword>
<proteinExistence type="inferred from homology"/>
<comment type="similarity">
    <text evidence="1">Belongs to the universal stress protein A family.</text>
</comment>